<proteinExistence type="predicted"/>
<feature type="domain" description="SET" evidence="2">
    <location>
        <begin position="274"/>
        <end position="409"/>
    </location>
</feature>
<dbReference type="PROSITE" id="PS50280">
    <property type="entry name" value="SET"/>
    <property type="match status" value="1"/>
</dbReference>
<reference evidence="3" key="2">
    <citation type="submission" date="2023-06" db="EMBL/GenBank/DDBJ databases">
        <authorList>
            <consortium name="Lawrence Berkeley National Laboratory"/>
            <person name="Haridas S."/>
            <person name="Hensen N."/>
            <person name="Bonometti L."/>
            <person name="Westerberg I."/>
            <person name="Brannstrom I.O."/>
            <person name="Guillou S."/>
            <person name="Cros-Aarteil S."/>
            <person name="Calhoun S."/>
            <person name="Kuo A."/>
            <person name="Mondo S."/>
            <person name="Pangilinan J."/>
            <person name="Riley R."/>
            <person name="Labutti K."/>
            <person name="Andreopoulos B."/>
            <person name="Lipzen A."/>
            <person name="Chen C."/>
            <person name="Yanf M."/>
            <person name="Daum C."/>
            <person name="Ng V."/>
            <person name="Clum A."/>
            <person name="Steindorff A."/>
            <person name="Ohm R."/>
            <person name="Martin F."/>
            <person name="Silar P."/>
            <person name="Natvig D."/>
            <person name="Lalanne C."/>
            <person name="Gautier V."/>
            <person name="Ament-Velasquez S.L."/>
            <person name="Kruys A."/>
            <person name="Hutchinson M.I."/>
            <person name="Powell A.J."/>
            <person name="Barry K."/>
            <person name="Miller A.N."/>
            <person name="Grigoriev I.V."/>
            <person name="Debuchy R."/>
            <person name="Gladieux P."/>
            <person name="Thoren M.H."/>
            <person name="Johannesson H."/>
        </authorList>
    </citation>
    <scope>NUCLEOTIDE SEQUENCE</scope>
    <source>
        <strain evidence="3">CBS 118394</strain>
    </source>
</reference>
<keyword evidence="4" id="KW-1185">Reference proteome</keyword>
<protein>
    <recommendedName>
        <fullName evidence="2">SET domain-containing protein</fullName>
    </recommendedName>
</protein>
<reference evidence="3" key="1">
    <citation type="journal article" date="2023" name="Mol. Phylogenet. Evol.">
        <title>Genome-scale phylogeny and comparative genomics of the fungal order Sordariales.</title>
        <authorList>
            <person name="Hensen N."/>
            <person name="Bonometti L."/>
            <person name="Westerberg I."/>
            <person name="Brannstrom I.O."/>
            <person name="Guillou S."/>
            <person name="Cros-Aarteil S."/>
            <person name="Calhoun S."/>
            <person name="Haridas S."/>
            <person name="Kuo A."/>
            <person name="Mondo S."/>
            <person name="Pangilinan J."/>
            <person name="Riley R."/>
            <person name="LaButti K."/>
            <person name="Andreopoulos B."/>
            <person name="Lipzen A."/>
            <person name="Chen C."/>
            <person name="Yan M."/>
            <person name="Daum C."/>
            <person name="Ng V."/>
            <person name="Clum A."/>
            <person name="Steindorff A."/>
            <person name="Ohm R.A."/>
            <person name="Martin F."/>
            <person name="Silar P."/>
            <person name="Natvig D.O."/>
            <person name="Lalanne C."/>
            <person name="Gautier V."/>
            <person name="Ament-Velasquez S.L."/>
            <person name="Kruys A."/>
            <person name="Hutchinson M.I."/>
            <person name="Powell A.J."/>
            <person name="Barry K."/>
            <person name="Miller A.N."/>
            <person name="Grigoriev I.V."/>
            <person name="Debuchy R."/>
            <person name="Gladieux P."/>
            <person name="Hiltunen Thoren M."/>
            <person name="Johannesson H."/>
        </authorList>
    </citation>
    <scope>NUCLEOTIDE SEQUENCE</scope>
    <source>
        <strain evidence="3">CBS 118394</strain>
    </source>
</reference>
<feature type="region of interest" description="Disordered" evidence="1">
    <location>
        <begin position="233"/>
        <end position="260"/>
    </location>
</feature>
<dbReference type="InterPro" id="IPR053185">
    <property type="entry name" value="SET_domain_protein"/>
</dbReference>
<dbReference type="Pfam" id="PF00856">
    <property type="entry name" value="SET"/>
    <property type="match status" value="1"/>
</dbReference>
<dbReference type="EMBL" id="JAUEDM010000001">
    <property type="protein sequence ID" value="KAK3329504.1"/>
    <property type="molecule type" value="Genomic_DNA"/>
</dbReference>
<name>A0AAE0IR01_9PEZI</name>
<comment type="caution">
    <text evidence="3">The sequence shown here is derived from an EMBL/GenBank/DDBJ whole genome shotgun (WGS) entry which is preliminary data.</text>
</comment>
<dbReference type="CDD" id="cd20071">
    <property type="entry name" value="SET_SMYD"/>
    <property type="match status" value="1"/>
</dbReference>
<evidence type="ECO:0000259" key="2">
    <source>
        <dbReference type="PROSITE" id="PS50280"/>
    </source>
</evidence>
<dbReference type="AlphaFoldDB" id="A0AAE0IR01"/>
<dbReference type="PANTHER" id="PTHR47332:SF2">
    <property type="entry name" value="SET-6"/>
    <property type="match status" value="1"/>
</dbReference>
<dbReference type="PANTHER" id="PTHR47332">
    <property type="entry name" value="SET DOMAIN-CONTAINING PROTEIN 5"/>
    <property type="match status" value="1"/>
</dbReference>
<dbReference type="SUPFAM" id="SSF82199">
    <property type="entry name" value="SET domain"/>
    <property type="match status" value="1"/>
</dbReference>
<dbReference type="InterPro" id="IPR046341">
    <property type="entry name" value="SET_dom_sf"/>
</dbReference>
<dbReference type="InterPro" id="IPR001214">
    <property type="entry name" value="SET_dom"/>
</dbReference>
<evidence type="ECO:0000313" key="4">
    <source>
        <dbReference type="Proteomes" id="UP001283341"/>
    </source>
</evidence>
<accession>A0AAE0IR01</accession>
<gene>
    <name evidence="3" type="ORF">B0H66DRAFT_27846</name>
</gene>
<dbReference type="Gene3D" id="2.170.270.10">
    <property type="entry name" value="SET domain"/>
    <property type="match status" value="1"/>
</dbReference>
<evidence type="ECO:0000313" key="3">
    <source>
        <dbReference type="EMBL" id="KAK3329504.1"/>
    </source>
</evidence>
<dbReference type="Proteomes" id="UP001283341">
    <property type="component" value="Unassembled WGS sequence"/>
</dbReference>
<evidence type="ECO:0000256" key="1">
    <source>
        <dbReference type="SAM" id="MobiDB-lite"/>
    </source>
</evidence>
<sequence>MAQQTQESTPVTTDDKLADIISLLSLDAVSNSDQNTEHIPGKVFNLAAFLKTTPITELKPPTETDINEISTDELKKTTMVTSMTGPADDVLSVVSETTASKTVSESTAEVVSDLEQEDSSATSHSELPAHTIDDIRKRAGYIPYFRLRPTDNKGGNTYLAGHFHDKVIHDKVIHVISAVERFLAKIEVYTPMGHRYLVQKPGRLVLEDDDVDDEDGGAEIAEVDEHTTVEDVEDADAGQIQETNADDSAASRLLTEEPLSKADDDRRRRYNYEEYFEIRESKLGGLGAFAVKDLKKGDLILVEKPVLKTTNFNLIRDFYNLDDDAKKVYLSLQPRTTDGSVNTIESIKRANAFEIPDGVAIFGIAARFNHACTPARNVKYCWDKRRQVITLMICEDLVPAGTELLLTYGGSPASLYRTFGFVCTCGGCMTLTDWDIKMLQAEEMGIVL</sequence>
<organism evidence="3 4">
    <name type="scientific">Apodospora peruviana</name>
    <dbReference type="NCBI Taxonomy" id="516989"/>
    <lineage>
        <taxon>Eukaryota</taxon>
        <taxon>Fungi</taxon>
        <taxon>Dikarya</taxon>
        <taxon>Ascomycota</taxon>
        <taxon>Pezizomycotina</taxon>
        <taxon>Sordariomycetes</taxon>
        <taxon>Sordariomycetidae</taxon>
        <taxon>Sordariales</taxon>
        <taxon>Lasiosphaeriaceae</taxon>
        <taxon>Apodospora</taxon>
    </lineage>
</organism>